<protein>
    <recommendedName>
        <fullName evidence="3">DUF2974 domain-containing protein</fullName>
    </recommendedName>
</protein>
<dbReference type="InterPro" id="IPR010297">
    <property type="entry name" value="DUF900_hydrolase"/>
</dbReference>
<dbReference type="KEGG" id="lpaa:BHS01_05660"/>
<dbReference type="Pfam" id="PF05990">
    <property type="entry name" value="DUF900"/>
    <property type="match status" value="1"/>
</dbReference>
<dbReference type="InterPro" id="IPR029058">
    <property type="entry name" value="AB_hydrolase_fold"/>
</dbReference>
<organism evidence="1 2">
    <name type="scientific">Pseudolactococcus paracarnosus</name>
    <dbReference type="NCBI Taxonomy" id="2749962"/>
    <lineage>
        <taxon>Bacteria</taxon>
        <taxon>Bacillati</taxon>
        <taxon>Bacillota</taxon>
        <taxon>Bacilli</taxon>
        <taxon>Lactobacillales</taxon>
        <taxon>Streptococcaceae</taxon>
        <taxon>Pseudolactococcus</taxon>
    </lineage>
</organism>
<dbReference type="Gene3D" id="3.40.50.1820">
    <property type="entry name" value="alpha/beta hydrolase"/>
    <property type="match status" value="1"/>
</dbReference>
<dbReference type="EMBL" id="CP017195">
    <property type="protein sequence ID" value="QDJ28046.1"/>
    <property type="molecule type" value="Genomic_DNA"/>
</dbReference>
<name>A0A7L4WCJ3_9LACT</name>
<dbReference type="Proteomes" id="UP000516280">
    <property type="component" value="Chromosome"/>
</dbReference>
<evidence type="ECO:0000313" key="2">
    <source>
        <dbReference type="Proteomes" id="UP000516280"/>
    </source>
</evidence>
<reference evidence="1 2" key="1">
    <citation type="submission" date="2016-09" db="EMBL/GenBank/DDBJ databases">
        <title>Lactic acid bacteria from MAP meat Genome sequencing and assembly.</title>
        <authorList>
            <person name="Behr J."/>
            <person name="Hilgarth M."/>
            <person name="Vogel R.F."/>
        </authorList>
    </citation>
    <scope>NUCLEOTIDE SEQUENCE [LARGE SCALE GENOMIC DNA]</scope>
    <source>
        <strain evidence="1 2">TMW21615</strain>
    </source>
</reference>
<accession>A0A7L4WCJ3</accession>
<gene>
    <name evidence="1" type="ORF">BHS01_05660</name>
</gene>
<evidence type="ECO:0008006" key="3">
    <source>
        <dbReference type="Google" id="ProtNLM"/>
    </source>
</evidence>
<evidence type="ECO:0000313" key="1">
    <source>
        <dbReference type="EMBL" id="QDJ28046.1"/>
    </source>
</evidence>
<dbReference type="RefSeq" id="WP_188347958.1">
    <property type="nucleotide sequence ID" value="NZ_CP017195.1"/>
</dbReference>
<dbReference type="SUPFAM" id="SSF53474">
    <property type="entry name" value="alpha/beta-Hydrolases"/>
    <property type="match status" value="1"/>
</dbReference>
<proteinExistence type="predicted"/>
<dbReference type="AlphaFoldDB" id="A0A7L4WCJ3"/>
<sequence length="549" mass="60042">MSDLFNYNNMYANLSESAYSDRPNNFPPNKYKNKEQVYDFSVDSVYRHKSGEVSSTKGGTHLPNNGIVYLQPDKTLENKTAYYIDYSDTDFFGNPQAKKKNSQKGLLTDEKAGFNAYFVTDSPTLSQETKQTYLAIRGSDGFGLNTLNDWVGNDVNFALTNAYIPQAKLANQALVGKIKDIKRAAPNATLDVTGHSLGTMVSAQAVAKLYQNDVKAFEKIGRVVLFDGPDVTQSLKQMGLSDKEIKAVGEKVTYYVNPFDMVSMLNRTAPYEAQFGKVNVIVPLNFSTTFDGATSSHDFGEFQIDAHGNPLSASETFHPEMLTAGRKLAKLLDTTFSKVGGTGIKGVATGVILAALSGGVGALMALGMSALDAKAIYDDFNKAYKGIVAEAKQKASAWNQTHIPDYQNRIRRASGGQKIELRAELLQSVAQAAVFQSEAFVSEVKMIMNQGLETVQKEIQEGHQAAHNLATYLDSWEVNDLLAEFNLSAFWDSGLESDTTRAAKAYLREMSSVSATLMQVSQHIEAVDSEGASGFNQLMAETQANFGRR</sequence>